<feature type="transmembrane region" description="Helical" evidence="7">
    <location>
        <begin position="205"/>
        <end position="221"/>
    </location>
</feature>
<evidence type="ECO:0000256" key="4">
    <source>
        <dbReference type="ARBA" id="ARBA00022692"/>
    </source>
</evidence>
<evidence type="ECO:0000313" key="12">
    <source>
        <dbReference type="Proteomes" id="UP000250153"/>
    </source>
</evidence>
<dbReference type="GO" id="GO:0016413">
    <property type="term" value="F:O-acetyltransferase activity"/>
    <property type="evidence" value="ECO:0007669"/>
    <property type="project" value="TreeGrafter"/>
</dbReference>
<proteinExistence type="inferred from homology"/>
<feature type="transmembrane region" description="Helical" evidence="7">
    <location>
        <begin position="12"/>
        <end position="33"/>
    </location>
</feature>
<reference evidence="11 12" key="1">
    <citation type="submission" date="2017-09" db="EMBL/GenBank/DDBJ databases">
        <title>Predominant Lactobacillus spp. isolated from feces of mice subjected to short-term calorie restriction.</title>
        <authorList>
            <person name="Zhang C."/>
            <person name="Zhao L."/>
            <person name="Pan F."/>
        </authorList>
    </citation>
    <scope>NUCLEOTIDE SEQUENCE [LARGE SCALE GENOMIC DNA]</scope>
    <source>
        <strain evidence="10 11">CR141</strain>
        <strain evidence="9 12">CR147</strain>
    </source>
</reference>
<dbReference type="GeneID" id="48467429"/>
<accession>A0AAD0KZB8</accession>
<feature type="transmembrane region" description="Helical" evidence="7">
    <location>
        <begin position="174"/>
        <end position="193"/>
    </location>
</feature>
<sequence>MGKRIVWLDFAKGATIFLVVLGHVLAAIFNNLVVESSLGTVVFKFIMYLVFLAIMPIFFALSGYLYQNTQNFEIYRKMLLRKLISLGIPYIVFSILLVLLATFFKLNIAGVSSLKDIIYIGVRPIAYLWFLQSLFLVFMLVGALSLLKIKNSLQVIILLCGTLIGEFISDKQFYFYVFQTFSWVLCFYLGYLIKCNKNLLSRKNALISVGCIVVSIIWQINTDPQWYLRGDFFTFENTIGKLASIFVFMYIYHKVSGSNKVSQRFSSYGRVSLIIYLVHVPLISIMRKTLMTAGITNVTVIFCVCFVGSWYLSIFSSWIVEKFKPLDFIFYPLRYINIDKFYSRHLS</sequence>
<comment type="subcellular location">
    <subcellularLocation>
        <location evidence="1">Cell membrane</location>
        <topology evidence="1">Multi-pass membrane protein</topology>
    </subcellularLocation>
</comment>
<evidence type="ECO:0000256" key="7">
    <source>
        <dbReference type="SAM" id="Phobius"/>
    </source>
</evidence>
<feature type="transmembrane region" description="Helical" evidence="7">
    <location>
        <begin position="298"/>
        <end position="320"/>
    </location>
</feature>
<evidence type="ECO:0000256" key="6">
    <source>
        <dbReference type="ARBA" id="ARBA00023136"/>
    </source>
</evidence>
<keyword evidence="11" id="KW-1185">Reference proteome</keyword>
<dbReference type="Proteomes" id="UP000250143">
    <property type="component" value="Chromosome"/>
</dbReference>
<feature type="domain" description="Acyltransferase 3" evidence="8">
    <location>
        <begin position="6"/>
        <end position="313"/>
    </location>
</feature>
<dbReference type="PANTHER" id="PTHR40074:SF2">
    <property type="entry name" value="O-ACETYLTRANSFERASE WECH"/>
    <property type="match status" value="1"/>
</dbReference>
<feature type="transmembrane region" description="Helical" evidence="7">
    <location>
        <begin position="233"/>
        <end position="253"/>
    </location>
</feature>
<dbReference type="EMBL" id="CP023566">
    <property type="protein sequence ID" value="AWZ40147.1"/>
    <property type="molecule type" value="Genomic_DNA"/>
</dbReference>
<dbReference type="KEGG" id="lmur:CPS94_09725"/>
<keyword evidence="4 7" id="KW-0812">Transmembrane</keyword>
<protein>
    <recommendedName>
        <fullName evidence="8">Acyltransferase 3 domain-containing protein</fullName>
    </recommendedName>
</protein>
<evidence type="ECO:0000256" key="3">
    <source>
        <dbReference type="ARBA" id="ARBA00022475"/>
    </source>
</evidence>
<organism evidence="9 12">
    <name type="scientific">Ligilactobacillus murinus</name>
    <dbReference type="NCBI Taxonomy" id="1622"/>
    <lineage>
        <taxon>Bacteria</taxon>
        <taxon>Bacillati</taxon>
        <taxon>Bacillota</taxon>
        <taxon>Bacilli</taxon>
        <taxon>Lactobacillales</taxon>
        <taxon>Lactobacillaceae</taxon>
        <taxon>Ligilactobacillus</taxon>
    </lineage>
</organism>
<dbReference type="InterPro" id="IPR002656">
    <property type="entry name" value="Acyl_transf_3_dom"/>
</dbReference>
<dbReference type="PANTHER" id="PTHR40074">
    <property type="entry name" value="O-ACETYLTRANSFERASE WECH"/>
    <property type="match status" value="1"/>
</dbReference>
<evidence type="ECO:0000313" key="9">
    <source>
        <dbReference type="EMBL" id="AWZ39181.1"/>
    </source>
</evidence>
<dbReference type="GO" id="GO:0009246">
    <property type="term" value="P:enterobacterial common antigen biosynthetic process"/>
    <property type="evidence" value="ECO:0007669"/>
    <property type="project" value="TreeGrafter"/>
</dbReference>
<keyword evidence="6 7" id="KW-0472">Membrane</keyword>
<evidence type="ECO:0000256" key="2">
    <source>
        <dbReference type="ARBA" id="ARBA00007400"/>
    </source>
</evidence>
<evidence type="ECO:0000313" key="11">
    <source>
        <dbReference type="Proteomes" id="UP000250143"/>
    </source>
</evidence>
<dbReference type="RefSeq" id="WP_112194090.1">
    <property type="nucleotide sequence ID" value="NZ_CP023565.1"/>
</dbReference>
<feature type="transmembrane region" description="Helical" evidence="7">
    <location>
        <begin position="265"/>
        <end position="286"/>
    </location>
</feature>
<evidence type="ECO:0000259" key="8">
    <source>
        <dbReference type="Pfam" id="PF01757"/>
    </source>
</evidence>
<evidence type="ECO:0000313" key="10">
    <source>
        <dbReference type="EMBL" id="AWZ40147.1"/>
    </source>
</evidence>
<keyword evidence="3" id="KW-1003">Cell membrane</keyword>
<dbReference type="GO" id="GO:0005886">
    <property type="term" value="C:plasma membrane"/>
    <property type="evidence" value="ECO:0007669"/>
    <property type="project" value="UniProtKB-SubCell"/>
</dbReference>
<name>A0AAD0KZB8_9LACO</name>
<feature type="transmembrane region" description="Helical" evidence="7">
    <location>
        <begin position="45"/>
        <end position="66"/>
    </location>
</feature>
<dbReference type="Pfam" id="PF01757">
    <property type="entry name" value="Acyl_transf_3"/>
    <property type="match status" value="1"/>
</dbReference>
<keyword evidence="5 7" id="KW-1133">Transmembrane helix</keyword>
<dbReference type="AlphaFoldDB" id="A0AAD0KZB8"/>
<evidence type="ECO:0000256" key="5">
    <source>
        <dbReference type="ARBA" id="ARBA00022989"/>
    </source>
</evidence>
<evidence type="ECO:0000256" key="1">
    <source>
        <dbReference type="ARBA" id="ARBA00004651"/>
    </source>
</evidence>
<gene>
    <name evidence="10" type="ORF">CPQ89_03375</name>
    <name evidence="9" type="ORF">CPS94_09725</name>
</gene>
<comment type="similarity">
    <text evidence="2">Belongs to the acyltransferase 3 family.</text>
</comment>
<dbReference type="Proteomes" id="UP000250153">
    <property type="component" value="Chromosome"/>
</dbReference>
<dbReference type="EMBL" id="CP023565">
    <property type="protein sequence ID" value="AWZ39181.1"/>
    <property type="molecule type" value="Genomic_DNA"/>
</dbReference>
<feature type="transmembrane region" description="Helical" evidence="7">
    <location>
        <begin position="126"/>
        <end position="147"/>
    </location>
</feature>
<feature type="transmembrane region" description="Helical" evidence="7">
    <location>
        <begin position="152"/>
        <end position="168"/>
    </location>
</feature>
<feature type="transmembrane region" description="Helical" evidence="7">
    <location>
        <begin position="87"/>
        <end position="106"/>
    </location>
</feature>